<sequence length="559" mass="60107">MKRRHSLAGIAAVAVLLAACGANDKPAGQDGGGTVKQGGTLYLLADSPTQQYDPARSSSLVVTGLQFVHRRLTSWKVAPGQDTTIVPDLATDTGKPSDGGKTWTFTLKDNLKYSDGTPIKSEDVKWGLERSFAPAFSGGLAYHKDLLSPGLTYKGPFEGGQELSSIETPDDKTIIFKLARPYGDWNWVASTPAFAPVPKGKGAEANYGEKPVASGPYQIETFERGKQAVLVRNTNFDPKSDETRPAYPDRVVWQFSQQTNVISKRLIDDSGDDKNAFGVSFASPAQLAQITGNASAKSRLVTSESGALAYLALNTQRGKLTDVNVRKAFQYAVNKSAFQVASAGNAQLAGDIATTLITPGLAGREQFDLYQTKPEGDPGKAKDMLAAAGLPNGLDGLVLATRAENDWPRKAESIQSGLAAAGIKVTIKPLDEETFTAEVQNKDNPDYDLVLTSWQPDIPSANANIQPLFQSTEIGGGGYNTARYNNPEVDRLITEAQATVDQAEAGKKWAELDRKILADSPVVPLIYTRNSYLHGTKVGNVKIGRFPAYADYRQFGIIQ</sequence>
<name>A0A1Y5XD61_KIBAR</name>
<dbReference type="OrthoDB" id="9796817at2"/>
<dbReference type="Gene3D" id="3.10.105.10">
    <property type="entry name" value="Dipeptide-binding Protein, Domain 3"/>
    <property type="match status" value="1"/>
</dbReference>
<dbReference type="InterPro" id="IPR039424">
    <property type="entry name" value="SBP_5"/>
</dbReference>
<dbReference type="GO" id="GO:0015833">
    <property type="term" value="P:peptide transport"/>
    <property type="evidence" value="ECO:0007669"/>
    <property type="project" value="TreeGrafter"/>
</dbReference>
<dbReference type="AlphaFoldDB" id="A0A1Y5XD61"/>
<dbReference type="PIRSF" id="PIRSF002741">
    <property type="entry name" value="MppA"/>
    <property type="match status" value="1"/>
</dbReference>
<evidence type="ECO:0000259" key="2">
    <source>
        <dbReference type="Pfam" id="PF00496"/>
    </source>
</evidence>
<dbReference type="Pfam" id="PF00496">
    <property type="entry name" value="SBP_bac_5"/>
    <property type="match status" value="1"/>
</dbReference>
<keyword evidence="1" id="KW-0732">Signal</keyword>
<dbReference type="GO" id="GO:0043190">
    <property type="term" value="C:ATP-binding cassette (ABC) transporter complex"/>
    <property type="evidence" value="ECO:0007669"/>
    <property type="project" value="InterPro"/>
</dbReference>
<dbReference type="EMBL" id="FWXV01000002">
    <property type="protein sequence ID" value="SMC85266.1"/>
    <property type="molecule type" value="Genomic_DNA"/>
</dbReference>
<evidence type="ECO:0000313" key="3">
    <source>
        <dbReference type="EMBL" id="SMC85266.1"/>
    </source>
</evidence>
<dbReference type="CDD" id="cd08506">
    <property type="entry name" value="PBP2_clavulanate_OppA2"/>
    <property type="match status" value="1"/>
</dbReference>
<dbReference type="Gene3D" id="3.40.190.10">
    <property type="entry name" value="Periplasmic binding protein-like II"/>
    <property type="match status" value="1"/>
</dbReference>
<reference evidence="3 4" key="1">
    <citation type="submission" date="2017-04" db="EMBL/GenBank/DDBJ databases">
        <authorList>
            <person name="Afonso C.L."/>
            <person name="Miller P.J."/>
            <person name="Scott M.A."/>
            <person name="Spackman E."/>
            <person name="Goraichik I."/>
            <person name="Dimitrov K.M."/>
            <person name="Suarez D.L."/>
            <person name="Swayne D.E."/>
        </authorList>
    </citation>
    <scope>NUCLEOTIDE SEQUENCE [LARGE SCALE GENOMIC DNA]</scope>
    <source>
        <strain evidence="3 4">DSM 43828</strain>
    </source>
</reference>
<evidence type="ECO:0000313" key="4">
    <source>
        <dbReference type="Proteomes" id="UP000192674"/>
    </source>
</evidence>
<dbReference type="RefSeq" id="WP_084425787.1">
    <property type="nucleotide sequence ID" value="NZ_FWXV01000002.1"/>
</dbReference>
<dbReference type="SUPFAM" id="SSF53850">
    <property type="entry name" value="Periplasmic binding protein-like II"/>
    <property type="match status" value="1"/>
</dbReference>
<dbReference type="PANTHER" id="PTHR30290:SF83">
    <property type="entry name" value="ABC TRANSPORTER SUBSTRATE-BINDING PROTEIN"/>
    <property type="match status" value="1"/>
</dbReference>
<dbReference type="InterPro" id="IPR030678">
    <property type="entry name" value="Peptide/Ni-bd"/>
</dbReference>
<keyword evidence="4" id="KW-1185">Reference proteome</keyword>
<protein>
    <submittedName>
        <fullName evidence="3">Peptide/nickel transport system substrate-binding protein</fullName>
    </submittedName>
</protein>
<organism evidence="3 4">
    <name type="scientific">Kibdelosporangium aridum</name>
    <dbReference type="NCBI Taxonomy" id="2030"/>
    <lineage>
        <taxon>Bacteria</taxon>
        <taxon>Bacillati</taxon>
        <taxon>Actinomycetota</taxon>
        <taxon>Actinomycetes</taxon>
        <taxon>Pseudonocardiales</taxon>
        <taxon>Pseudonocardiaceae</taxon>
        <taxon>Kibdelosporangium</taxon>
    </lineage>
</organism>
<dbReference type="GO" id="GO:0042597">
    <property type="term" value="C:periplasmic space"/>
    <property type="evidence" value="ECO:0007669"/>
    <property type="project" value="UniProtKB-ARBA"/>
</dbReference>
<dbReference type="PANTHER" id="PTHR30290">
    <property type="entry name" value="PERIPLASMIC BINDING COMPONENT OF ABC TRANSPORTER"/>
    <property type="match status" value="1"/>
</dbReference>
<dbReference type="Proteomes" id="UP000192674">
    <property type="component" value="Unassembled WGS sequence"/>
</dbReference>
<feature type="signal peptide" evidence="1">
    <location>
        <begin position="1"/>
        <end position="24"/>
    </location>
</feature>
<feature type="chain" id="PRO_5039603828" evidence="1">
    <location>
        <begin position="25"/>
        <end position="559"/>
    </location>
</feature>
<dbReference type="InterPro" id="IPR000914">
    <property type="entry name" value="SBP_5_dom"/>
</dbReference>
<accession>A0A1Y5XD61</accession>
<gene>
    <name evidence="3" type="ORF">SAMN05661093_02080</name>
</gene>
<proteinExistence type="predicted"/>
<dbReference type="GO" id="GO:1904680">
    <property type="term" value="F:peptide transmembrane transporter activity"/>
    <property type="evidence" value="ECO:0007669"/>
    <property type="project" value="TreeGrafter"/>
</dbReference>
<dbReference type="PROSITE" id="PS51257">
    <property type="entry name" value="PROKAR_LIPOPROTEIN"/>
    <property type="match status" value="1"/>
</dbReference>
<feature type="domain" description="Solute-binding protein family 5" evidence="2">
    <location>
        <begin position="84"/>
        <end position="474"/>
    </location>
</feature>
<evidence type="ECO:0000256" key="1">
    <source>
        <dbReference type="SAM" id="SignalP"/>
    </source>
</evidence>